<accession>A0A382JJI5</accession>
<dbReference type="InterPro" id="IPR029046">
    <property type="entry name" value="LolA/LolB/LppX"/>
</dbReference>
<name>A0A382JJI5_9ZZZZ</name>
<organism evidence="3">
    <name type="scientific">marine metagenome</name>
    <dbReference type="NCBI Taxonomy" id="408172"/>
    <lineage>
        <taxon>unclassified sequences</taxon>
        <taxon>metagenomes</taxon>
        <taxon>ecological metagenomes</taxon>
    </lineage>
</organism>
<dbReference type="Gene3D" id="2.50.20.10">
    <property type="entry name" value="Lipoprotein localisation LolA/LolB/LppX"/>
    <property type="match status" value="1"/>
</dbReference>
<reference evidence="3" key="1">
    <citation type="submission" date="2018-05" db="EMBL/GenBank/DDBJ databases">
        <authorList>
            <person name="Lanie J.A."/>
            <person name="Ng W.-L."/>
            <person name="Kazmierczak K.M."/>
            <person name="Andrzejewski T.M."/>
            <person name="Davidsen T.M."/>
            <person name="Wayne K.J."/>
            <person name="Tettelin H."/>
            <person name="Glass J.I."/>
            <person name="Rusch D."/>
            <person name="Podicherti R."/>
            <person name="Tsui H.-C.T."/>
            <person name="Winkler M.E."/>
        </authorList>
    </citation>
    <scope>NUCLEOTIDE SEQUENCE</scope>
</reference>
<evidence type="ECO:0000259" key="2">
    <source>
        <dbReference type="Pfam" id="PF17131"/>
    </source>
</evidence>
<dbReference type="SUPFAM" id="SSF89392">
    <property type="entry name" value="Prokaryotic lipoproteins and lipoprotein localization factors"/>
    <property type="match status" value="1"/>
</dbReference>
<keyword evidence="1" id="KW-0812">Transmembrane</keyword>
<protein>
    <recommendedName>
        <fullName evidence="2">Uncharacterized protein TP-0789 domain-containing protein</fullName>
    </recommendedName>
</protein>
<sequence length="262" mass="30685">MKTQIELELMKILRIAKRLRHVVCLLSIGSIGLIAADMSAKSILDSMTMVMQPISSQGKMEQEIITSSDIKRVFTFNYFSEEKGKNVLIRYIEPRKVRHNAFLIKNNGEDIWVYFPRTRRVRKLASHAKKQKAQGSDFSYEDFSGSEEWKTDYRVKQILSGERKNYLLTLTPKIDAETSYDSLKIYVNKLNYYPDRMLYYQDGIHLKTLHFQDVQDIQGIPTAMSMRMENHAEDSQTTMSILEMEYNVVFDEGFFTERNLKK</sequence>
<dbReference type="Pfam" id="PF17131">
    <property type="entry name" value="LolA_like"/>
    <property type="match status" value="1"/>
</dbReference>
<proteinExistence type="predicted"/>
<gene>
    <name evidence="3" type="ORF">METZ01_LOCUS264187</name>
</gene>
<keyword evidence="1" id="KW-0472">Membrane</keyword>
<feature type="transmembrane region" description="Helical" evidence="1">
    <location>
        <begin position="21"/>
        <end position="40"/>
    </location>
</feature>
<evidence type="ECO:0000313" key="3">
    <source>
        <dbReference type="EMBL" id="SVC11333.1"/>
    </source>
</evidence>
<keyword evidence="1" id="KW-1133">Transmembrane helix</keyword>
<dbReference type="CDD" id="cd16329">
    <property type="entry name" value="LolA_like"/>
    <property type="match status" value="1"/>
</dbReference>
<dbReference type="AlphaFoldDB" id="A0A382JJI5"/>
<dbReference type="InterPro" id="IPR033399">
    <property type="entry name" value="TP_0789-like"/>
</dbReference>
<dbReference type="EMBL" id="UINC01074294">
    <property type="protein sequence ID" value="SVC11333.1"/>
    <property type="molecule type" value="Genomic_DNA"/>
</dbReference>
<evidence type="ECO:0000256" key="1">
    <source>
        <dbReference type="SAM" id="Phobius"/>
    </source>
</evidence>
<feature type="domain" description="Uncharacterized protein TP-0789" evidence="2">
    <location>
        <begin position="85"/>
        <end position="262"/>
    </location>
</feature>